<evidence type="ECO:0000256" key="3">
    <source>
        <dbReference type="ARBA" id="ARBA00022448"/>
    </source>
</evidence>
<evidence type="ECO:0000313" key="6">
    <source>
        <dbReference type="EMBL" id="GAI47865.1"/>
    </source>
</evidence>
<keyword evidence="3" id="KW-0813">Transport</keyword>
<gene>
    <name evidence="6" type="ORF">S06H3_59224</name>
</gene>
<evidence type="ECO:0000259" key="5">
    <source>
        <dbReference type="Pfam" id="PF00496"/>
    </source>
</evidence>
<reference evidence="6" key="1">
    <citation type="journal article" date="2014" name="Front. Microbiol.">
        <title>High frequency of phylogenetically diverse reductive dehalogenase-homologous genes in deep subseafloor sedimentary metagenomes.</title>
        <authorList>
            <person name="Kawai M."/>
            <person name="Futagami T."/>
            <person name="Toyoda A."/>
            <person name="Takaki Y."/>
            <person name="Nishi S."/>
            <person name="Hori S."/>
            <person name="Arai W."/>
            <person name="Tsubouchi T."/>
            <person name="Morono Y."/>
            <person name="Uchiyama I."/>
            <person name="Ito T."/>
            <person name="Fujiyama A."/>
            <person name="Inagaki F."/>
            <person name="Takami H."/>
        </authorList>
    </citation>
    <scope>NUCLEOTIDE SEQUENCE</scope>
    <source>
        <strain evidence="6">Expedition CK06-06</strain>
    </source>
</reference>
<comment type="similarity">
    <text evidence="2">Belongs to the bacterial solute-binding protein 5 family.</text>
</comment>
<keyword evidence="4" id="KW-0732">Signal</keyword>
<dbReference type="Pfam" id="PF00496">
    <property type="entry name" value="SBP_bac_5"/>
    <property type="match status" value="1"/>
</dbReference>
<dbReference type="GO" id="GO:0030313">
    <property type="term" value="C:cell envelope"/>
    <property type="evidence" value="ECO:0007669"/>
    <property type="project" value="UniProtKB-SubCell"/>
</dbReference>
<dbReference type="PANTHER" id="PTHR30290:SF10">
    <property type="entry name" value="PERIPLASMIC OLIGOPEPTIDE-BINDING PROTEIN-RELATED"/>
    <property type="match status" value="1"/>
</dbReference>
<comment type="subcellular location">
    <subcellularLocation>
        <location evidence="1">Cell envelope</location>
    </subcellularLocation>
</comment>
<dbReference type="AlphaFoldDB" id="X1Q9Z4"/>
<dbReference type="SUPFAM" id="SSF53850">
    <property type="entry name" value="Periplasmic binding protein-like II"/>
    <property type="match status" value="1"/>
</dbReference>
<dbReference type="GO" id="GO:0015833">
    <property type="term" value="P:peptide transport"/>
    <property type="evidence" value="ECO:0007669"/>
    <property type="project" value="TreeGrafter"/>
</dbReference>
<protein>
    <recommendedName>
        <fullName evidence="5">Solute-binding protein family 5 domain-containing protein</fullName>
    </recommendedName>
</protein>
<feature type="domain" description="Solute-binding protein family 5" evidence="5">
    <location>
        <begin position="68"/>
        <end position="113"/>
    </location>
</feature>
<dbReference type="PANTHER" id="PTHR30290">
    <property type="entry name" value="PERIPLASMIC BINDING COMPONENT OF ABC TRANSPORTER"/>
    <property type="match status" value="1"/>
</dbReference>
<dbReference type="Gene3D" id="3.40.190.10">
    <property type="entry name" value="Periplasmic binding protein-like II"/>
    <property type="match status" value="1"/>
</dbReference>
<evidence type="ECO:0000256" key="1">
    <source>
        <dbReference type="ARBA" id="ARBA00004196"/>
    </source>
</evidence>
<evidence type="ECO:0000256" key="2">
    <source>
        <dbReference type="ARBA" id="ARBA00005695"/>
    </source>
</evidence>
<dbReference type="GO" id="GO:1904680">
    <property type="term" value="F:peptide transmembrane transporter activity"/>
    <property type="evidence" value="ECO:0007669"/>
    <property type="project" value="TreeGrafter"/>
</dbReference>
<accession>X1Q9Z4</accession>
<sequence>MQCAPEEVGEEEEGKIEYGGRLNAGWSIGQVLETLRCDSGWQYIDMGCMFWQMVYDQLWMMGPGPDYEPVPRLATSWETEDRKTWTYHLRHDAVFHDGVPVTAEDVAFTLEYLPKLPEWHSAHRLIFCPF</sequence>
<proteinExistence type="inferred from homology"/>
<evidence type="ECO:0000256" key="4">
    <source>
        <dbReference type="ARBA" id="ARBA00022729"/>
    </source>
</evidence>
<name>X1Q9Z4_9ZZZZ</name>
<comment type="caution">
    <text evidence="6">The sequence shown here is derived from an EMBL/GenBank/DDBJ whole genome shotgun (WGS) entry which is preliminary data.</text>
</comment>
<organism evidence="6">
    <name type="scientific">marine sediment metagenome</name>
    <dbReference type="NCBI Taxonomy" id="412755"/>
    <lineage>
        <taxon>unclassified sequences</taxon>
        <taxon>metagenomes</taxon>
        <taxon>ecological metagenomes</taxon>
    </lineage>
</organism>
<dbReference type="EMBL" id="BARV01038446">
    <property type="protein sequence ID" value="GAI47865.1"/>
    <property type="molecule type" value="Genomic_DNA"/>
</dbReference>
<dbReference type="InterPro" id="IPR039424">
    <property type="entry name" value="SBP_5"/>
</dbReference>
<dbReference type="InterPro" id="IPR000914">
    <property type="entry name" value="SBP_5_dom"/>
</dbReference>